<dbReference type="InterPro" id="IPR027417">
    <property type="entry name" value="P-loop_NTPase"/>
</dbReference>
<evidence type="ECO:0000259" key="3">
    <source>
        <dbReference type="Pfam" id="PF00005"/>
    </source>
</evidence>
<feature type="domain" description="ABC transporter" evidence="3">
    <location>
        <begin position="36"/>
        <end position="149"/>
    </location>
</feature>
<evidence type="ECO:0000256" key="1">
    <source>
        <dbReference type="ARBA" id="ARBA00022741"/>
    </source>
</evidence>
<organism evidence="4 5">
    <name type="scientific">Rubritalea halochordaticola</name>
    <dbReference type="NCBI Taxonomy" id="714537"/>
    <lineage>
        <taxon>Bacteria</taxon>
        <taxon>Pseudomonadati</taxon>
        <taxon>Verrucomicrobiota</taxon>
        <taxon>Verrucomicrobiia</taxon>
        <taxon>Verrucomicrobiales</taxon>
        <taxon>Rubritaleaceae</taxon>
        <taxon>Rubritalea</taxon>
    </lineage>
</organism>
<dbReference type="EMBL" id="BAABRL010000012">
    <property type="protein sequence ID" value="GAA5497185.1"/>
    <property type="molecule type" value="Genomic_DNA"/>
</dbReference>
<dbReference type="PANTHER" id="PTHR43158:SF2">
    <property type="entry name" value="SKFA PEPTIDE EXPORT ATP-BINDING PROTEIN SKFE"/>
    <property type="match status" value="1"/>
</dbReference>
<dbReference type="RefSeq" id="WP_346189726.1">
    <property type="nucleotide sequence ID" value="NZ_BAABRL010000012.1"/>
</dbReference>
<keyword evidence="2" id="KW-0067">ATP-binding</keyword>
<dbReference type="Pfam" id="PF00005">
    <property type="entry name" value="ABC_tran"/>
    <property type="match status" value="1"/>
</dbReference>
<gene>
    <name evidence="4" type="ORF">Rhal01_03375</name>
</gene>
<dbReference type="InterPro" id="IPR003439">
    <property type="entry name" value="ABC_transporter-like_ATP-bd"/>
</dbReference>
<name>A0ABP9V570_9BACT</name>
<dbReference type="PANTHER" id="PTHR43158">
    <property type="entry name" value="SKFA PEPTIDE EXPORT ATP-BINDING PROTEIN SKFE"/>
    <property type="match status" value="1"/>
</dbReference>
<comment type="caution">
    <text evidence="4">The sequence shown here is derived from an EMBL/GenBank/DDBJ whole genome shotgun (WGS) entry which is preliminary data.</text>
</comment>
<sequence>MSKDAGIEIDEQLAIGYDGILAEVDERISLSVGNHYLLARNGRGKTTLLRSLAGVLPLRRGGFQIKGVRKFIPEDVFFNDHLPACAIFKAMLPKSRLEDCLAMAELIELDVRRSYRQLSTGNKRKVSLLVAEYSCDDSGDWVLLLDEPFTGLDSFTREAFLEYWDRTSDEVCRLVSCHPDFDSMSISSALLISDGKLTAVSDKEGQKWSDLKTRLH</sequence>
<dbReference type="Proteomes" id="UP001424741">
    <property type="component" value="Unassembled WGS sequence"/>
</dbReference>
<proteinExistence type="predicted"/>
<evidence type="ECO:0000313" key="5">
    <source>
        <dbReference type="Proteomes" id="UP001424741"/>
    </source>
</evidence>
<keyword evidence="5" id="KW-1185">Reference proteome</keyword>
<accession>A0ABP9V570</accession>
<protein>
    <recommendedName>
        <fullName evidence="3">ABC transporter domain-containing protein</fullName>
    </recommendedName>
</protein>
<keyword evidence="1" id="KW-0547">Nucleotide-binding</keyword>
<reference evidence="4 5" key="1">
    <citation type="submission" date="2024-02" db="EMBL/GenBank/DDBJ databases">
        <title>Rubritalea halochordaticola NBRC 107102.</title>
        <authorList>
            <person name="Ichikawa N."/>
            <person name="Katano-Makiyama Y."/>
            <person name="Hidaka K."/>
        </authorList>
    </citation>
    <scope>NUCLEOTIDE SEQUENCE [LARGE SCALE GENOMIC DNA]</scope>
    <source>
        <strain evidence="4 5">NBRC 107102</strain>
    </source>
</reference>
<dbReference type="SUPFAM" id="SSF52540">
    <property type="entry name" value="P-loop containing nucleoside triphosphate hydrolases"/>
    <property type="match status" value="1"/>
</dbReference>
<evidence type="ECO:0000313" key="4">
    <source>
        <dbReference type="EMBL" id="GAA5497185.1"/>
    </source>
</evidence>
<evidence type="ECO:0000256" key="2">
    <source>
        <dbReference type="ARBA" id="ARBA00022840"/>
    </source>
</evidence>
<dbReference type="Gene3D" id="3.40.50.300">
    <property type="entry name" value="P-loop containing nucleotide triphosphate hydrolases"/>
    <property type="match status" value="1"/>
</dbReference>